<keyword evidence="2" id="KW-1185">Reference proteome</keyword>
<protein>
    <submittedName>
        <fullName evidence="1">Uncharacterized protein</fullName>
    </submittedName>
</protein>
<comment type="caution">
    <text evidence="1">The sequence shown here is derived from an EMBL/GenBank/DDBJ whole genome shotgun (WGS) entry which is preliminary data.</text>
</comment>
<feature type="non-terminal residue" evidence="1">
    <location>
        <position position="1"/>
    </location>
</feature>
<feature type="non-terminal residue" evidence="1">
    <location>
        <position position="105"/>
    </location>
</feature>
<dbReference type="EMBL" id="BTSX01000006">
    <property type="protein sequence ID" value="GMT05315.1"/>
    <property type="molecule type" value="Genomic_DNA"/>
</dbReference>
<evidence type="ECO:0000313" key="2">
    <source>
        <dbReference type="Proteomes" id="UP001432027"/>
    </source>
</evidence>
<dbReference type="Proteomes" id="UP001432027">
    <property type="component" value="Unassembled WGS sequence"/>
</dbReference>
<organism evidence="1 2">
    <name type="scientific">Pristionchus entomophagus</name>
    <dbReference type="NCBI Taxonomy" id="358040"/>
    <lineage>
        <taxon>Eukaryota</taxon>
        <taxon>Metazoa</taxon>
        <taxon>Ecdysozoa</taxon>
        <taxon>Nematoda</taxon>
        <taxon>Chromadorea</taxon>
        <taxon>Rhabditida</taxon>
        <taxon>Rhabditina</taxon>
        <taxon>Diplogasteromorpha</taxon>
        <taxon>Diplogasteroidea</taxon>
        <taxon>Neodiplogasteridae</taxon>
        <taxon>Pristionchus</taxon>
    </lineage>
</organism>
<dbReference type="AlphaFoldDB" id="A0AAV5UEE1"/>
<proteinExistence type="predicted"/>
<gene>
    <name evidence="1" type="ORF">PENTCL1PPCAC_27489</name>
</gene>
<accession>A0AAV5UEE1</accession>
<sequence>DCIYGLCESLTIISIRYNKSSKDKNDSVKKNTEKNDIGAVMKQIGQVRVKAFHLSSSDKIGNVITKALDVICLLMESDADLEKLDFACKSLEMERRLTATWDRNR</sequence>
<name>A0AAV5UEE1_9BILA</name>
<reference evidence="1" key="1">
    <citation type="submission" date="2023-10" db="EMBL/GenBank/DDBJ databases">
        <title>Genome assembly of Pristionchus species.</title>
        <authorList>
            <person name="Yoshida K."/>
            <person name="Sommer R.J."/>
        </authorList>
    </citation>
    <scope>NUCLEOTIDE SEQUENCE</scope>
    <source>
        <strain evidence="1">RS0144</strain>
    </source>
</reference>
<evidence type="ECO:0000313" key="1">
    <source>
        <dbReference type="EMBL" id="GMT05315.1"/>
    </source>
</evidence>